<evidence type="ECO:0000256" key="1">
    <source>
        <dbReference type="SAM" id="MobiDB-lite"/>
    </source>
</evidence>
<accession>A0A077R4K6</accession>
<sequence>MSYWHCPFQLGFNAKYRMILSKRSQESRYYATQVGFGGRPNTRKGETRRIRASSETTGALKGAAESASEHERHSPMVVERIADVHWSTAFWELLAGAREIASISRQAESEL</sequence>
<dbReference type="AlphaFoldDB" id="A0A077R4K6"/>
<organism evidence="2">
    <name type="scientific">Melanopsichium pennsylvanicum 4</name>
    <dbReference type="NCBI Taxonomy" id="1398559"/>
    <lineage>
        <taxon>Eukaryota</taxon>
        <taxon>Fungi</taxon>
        <taxon>Dikarya</taxon>
        <taxon>Basidiomycota</taxon>
        <taxon>Ustilaginomycotina</taxon>
        <taxon>Ustilaginomycetes</taxon>
        <taxon>Ustilaginales</taxon>
        <taxon>Ustilaginaceae</taxon>
        <taxon>Melanopsichium</taxon>
    </lineage>
</organism>
<dbReference type="EMBL" id="HG529598">
    <property type="protein sequence ID" value="CDI53971.1"/>
    <property type="molecule type" value="Genomic_DNA"/>
</dbReference>
<proteinExistence type="predicted"/>
<evidence type="ECO:0000313" key="2">
    <source>
        <dbReference type="EMBL" id="CDI53971.1"/>
    </source>
</evidence>
<feature type="region of interest" description="Disordered" evidence="1">
    <location>
        <begin position="34"/>
        <end position="74"/>
    </location>
</feature>
<reference evidence="2" key="1">
    <citation type="journal article" date="2014" name="Genome Biol. Evol.">
        <title>Gene Loss Rather Than Gene Gain Is Associated with a Host Jump from Monocots to Dicots in the Smut Fungus Melanopsichium pennsylvanicum.</title>
        <authorList>
            <person name="Sharma R."/>
            <person name="Mishra B."/>
            <person name="Runge F."/>
            <person name="Thines M."/>
        </authorList>
    </citation>
    <scope>NUCLEOTIDE SEQUENCE</scope>
    <source>
        <strain evidence="2">4</strain>
    </source>
</reference>
<name>A0A077R4K6_9BASI</name>
<protein>
    <submittedName>
        <fullName evidence="2">Uncharacterized protein</fullName>
    </submittedName>
</protein>